<dbReference type="InterPro" id="IPR001282">
    <property type="entry name" value="G6P_DH"/>
</dbReference>
<protein>
    <recommendedName>
        <fullName evidence="7">Glucose-6-phosphate 1-dehydrogenase</fullName>
        <shortName evidence="7">G6PD</shortName>
        <ecNumber evidence="7">1.1.1.49</ecNumber>
    </recommendedName>
</protein>
<gene>
    <name evidence="7 10" type="primary">zwf</name>
    <name evidence="10" type="ORF">ACERK3_07570</name>
</gene>
<feature type="binding site" evidence="7">
    <location>
        <position position="50"/>
    </location>
    <ligand>
        <name>NADP(+)</name>
        <dbReference type="ChEBI" id="CHEBI:58349"/>
    </ligand>
</feature>
<feature type="binding site" evidence="7">
    <location>
        <position position="359"/>
    </location>
    <ligand>
        <name>substrate</name>
    </ligand>
</feature>
<feature type="binding site" evidence="7">
    <location>
        <position position="364"/>
    </location>
    <ligand>
        <name>substrate</name>
    </ligand>
</feature>
<dbReference type="NCBIfam" id="NF009492">
    <property type="entry name" value="PRK12853.1-3"/>
    <property type="match status" value="1"/>
</dbReference>
<comment type="catalytic activity">
    <reaction evidence="7">
        <text>D-glucose 6-phosphate + NADP(+) = 6-phospho-D-glucono-1,5-lactone + NADPH + H(+)</text>
        <dbReference type="Rhea" id="RHEA:15841"/>
        <dbReference type="ChEBI" id="CHEBI:15378"/>
        <dbReference type="ChEBI" id="CHEBI:57783"/>
        <dbReference type="ChEBI" id="CHEBI:57955"/>
        <dbReference type="ChEBI" id="CHEBI:58349"/>
        <dbReference type="ChEBI" id="CHEBI:61548"/>
        <dbReference type="EC" id="1.1.1.49"/>
    </reaction>
</comment>
<dbReference type="SUPFAM" id="SSF55347">
    <property type="entry name" value="Glyceraldehyde-3-phosphate dehydrogenase-like, C-terminal domain"/>
    <property type="match status" value="1"/>
</dbReference>
<comment type="pathway">
    <text evidence="1 7">Carbohydrate degradation; pentose phosphate pathway; D-ribulose 5-phosphate from D-glucose 6-phosphate (oxidative stage): step 1/3.</text>
</comment>
<feature type="domain" description="Glucose-6-phosphate dehydrogenase C-terminal" evidence="9">
    <location>
        <begin position="206"/>
        <end position="508"/>
    </location>
</feature>
<accession>A0ABV4U3I4</accession>
<dbReference type="PROSITE" id="PS00069">
    <property type="entry name" value="G6P_DEHYDROGENASE"/>
    <property type="match status" value="1"/>
</dbReference>
<dbReference type="RefSeq" id="WP_425345080.1">
    <property type="nucleotide sequence ID" value="NZ_JBGUBD010000004.1"/>
</dbReference>
<dbReference type="PRINTS" id="PR00079">
    <property type="entry name" value="G6PDHDRGNASE"/>
</dbReference>
<comment type="function">
    <text evidence="7">Catalyzes the oxidation of glucose 6-phosphate to 6-phosphogluconolactone.</text>
</comment>
<feature type="active site" description="Proton acceptor" evidence="7">
    <location>
        <position position="259"/>
    </location>
</feature>
<feature type="binding site" evidence="7">
    <location>
        <position position="233"/>
    </location>
    <ligand>
        <name>substrate</name>
    </ligand>
</feature>
<evidence type="ECO:0000256" key="7">
    <source>
        <dbReference type="HAMAP-Rule" id="MF_00966"/>
    </source>
</evidence>
<evidence type="ECO:0000256" key="3">
    <source>
        <dbReference type="ARBA" id="ARBA00022526"/>
    </source>
</evidence>
<dbReference type="Pfam" id="PF00479">
    <property type="entry name" value="G6PD_N"/>
    <property type="match status" value="1"/>
</dbReference>
<dbReference type="Gene3D" id="3.30.360.10">
    <property type="entry name" value="Dihydrodipicolinate Reductase, domain 2"/>
    <property type="match status" value="1"/>
</dbReference>
<evidence type="ECO:0000313" key="11">
    <source>
        <dbReference type="Proteomes" id="UP001575105"/>
    </source>
</evidence>
<dbReference type="GO" id="GO:0004345">
    <property type="term" value="F:glucose-6-phosphate dehydrogenase activity"/>
    <property type="evidence" value="ECO:0007669"/>
    <property type="project" value="UniProtKB-EC"/>
</dbReference>
<evidence type="ECO:0000256" key="4">
    <source>
        <dbReference type="ARBA" id="ARBA00022857"/>
    </source>
</evidence>
<comment type="similarity">
    <text evidence="2 7">Belongs to the glucose-6-phosphate dehydrogenase family.</text>
</comment>
<keyword evidence="4 7" id="KW-0521">NADP</keyword>
<dbReference type="PIRSF" id="PIRSF000110">
    <property type="entry name" value="G6PD"/>
    <property type="match status" value="1"/>
</dbReference>
<evidence type="ECO:0000259" key="8">
    <source>
        <dbReference type="Pfam" id="PF00479"/>
    </source>
</evidence>
<evidence type="ECO:0000256" key="6">
    <source>
        <dbReference type="ARBA" id="ARBA00023277"/>
    </source>
</evidence>
<feature type="binding site" evidence="7">
    <location>
        <position position="195"/>
    </location>
    <ligand>
        <name>substrate</name>
    </ligand>
</feature>
<feature type="binding site" evidence="7">
    <location>
        <position position="199"/>
    </location>
    <ligand>
        <name>substrate</name>
    </ligand>
</feature>
<reference evidence="10 11" key="1">
    <citation type="submission" date="2024-08" db="EMBL/GenBank/DDBJ databases">
        <title>Whole-genome sequencing of halo(alkali)philic microorganisms from hypersaline lakes.</title>
        <authorList>
            <person name="Sorokin D.Y."/>
            <person name="Merkel A.Y."/>
            <person name="Messina E."/>
            <person name="Yakimov M."/>
        </authorList>
    </citation>
    <scope>NUCLEOTIDE SEQUENCE [LARGE SCALE GENOMIC DNA]</scope>
    <source>
        <strain evidence="10 11">AB-hyl4</strain>
    </source>
</reference>
<dbReference type="SUPFAM" id="SSF51735">
    <property type="entry name" value="NAD(P)-binding Rossmann-fold domains"/>
    <property type="match status" value="1"/>
</dbReference>
<dbReference type="Pfam" id="PF02781">
    <property type="entry name" value="G6PD_C"/>
    <property type="match status" value="1"/>
</dbReference>
<feature type="domain" description="Glucose-6-phosphate dehydrogenase NAD-binding" evidence="8">
    <location>
        <begin position="13"/>
        <end position="204"/>
    </location>
</feature>
<dbReference type="EC" id="1.1.1.49" evidence="7"/>
<evidence type="ECO:0000256" key="2">
    <source>
        <dbReference type="ARBA" id="ARBA00009975"/>
    </source>
</evidence>
<dbReference type="Gene3D" id="3.40.50.720">
    <property type="entry name" value="NAD(P)-binding Rossmann-like Domain"/>
    <property type="match status" value="1"/>
</dbReference>
<dbReference type="EMBL" id="JBGUBD010000004">
    <property type="protein sequence ID" value="MFA9478153.1"/>
    <property type="molecule type" value="Genomic_DNA"/>
</dbReference>
<dbReference type="InterPro" id="IPR019796">
    <property type="entry name" value="G6P_DH_AS"/>
</dbReference>
<dbReference type="PANTHER" id="PTHR23429:SF0">
    <property type="entry name" value="GLUCOSE-6-PHOSPHATE 1-DEHYDROGENASE"/>
    <property type="match status" value="1"/>
</dbReference>
<dbReference type="InterPro" id="IPR022675">
    <property type="entry name" value="G6P_DH_C"/>
</dbReference>
<dbReference type="NCBIfam" id="TIGR00871">
    <property type="entry name" value="zwf"/>
    <property type="match status" value="1"/>
</dbReference>
<keyword evidence="5 7" id="KW-0560">Oxidoreductase</keyword>
<dbReference type="InterPro" id="IPR022674">
    <property type="entry name" value="G6P_DH_NAD-bd"/>
</dbReference>
<keyword evidence="11" id="KW-1185">Reference proteome</keyword>
<dbReference type="InterPro" id="IPR036291">
    <property type="entry name" value="NAD(P)-bd_dom_sf"/>
</dbReference>
<evidence type="ECO:0000259" key="9">
    <source>
        <dbReference type="Pfam" id="PF02781"/>
    </source>
</evidence>
<feature type="binding site" evidence="7">
    <location>
        <position position="165"/>
    </location>
    <ligand>
        <name>NADP(+)</name>
        <dbReference type="ChEBI" id="CHEBI:58349"/>
    </ligand>
</feature>
<name>A0ABV4U3I4_9BACT</name>
<comment type="caution">
    <text evidence="7">Lacks conserved residue(s) required for the propagation of feature annotation.</text>
</comment>
<keyword evidence="3 7" id="KW-0313">Glucose metabolism</keyword>
<organism evidence="10 11">
    <name type="scientific">Natronomicrosphaera hydrolytica</name>
    <dbReference type="NCBI Taxonomy" id="3242702"/>
    <lineage>
        <taxon>Bacteria</taxon>
        <taxon>Pseudomonadati</taxon>
        <taxon>Planctomycetota</taxon>
        <taxon>Phycisphaerae</taxon>
        <taxon>Phycisphaerales</taxon>
        <taxon>Phycisphaeraceae</taxon>
        <taxon>Natronomicrosphaera</taxon>
    </lineage>
</organism>
<evidence type="ECO:0000256" key="1">
    <source>
        <dbReference type="ARBA" id="ARBA00004937"/>
    </source>
</evidence>
<comment type="caution">
    <text evidence="10">The sequence shown here is derived from an EMBL/GenBank/DDBJ whole genome shotgun (WGS) entry which is preliminary data.</text>
</comment>
<dbReference type="PANTHER" id="PTHR23429">
    <property type="entry name" value="GLUCOSE-6-PHOSPHATE 1-DEHYDROGENASE G6PD"/>
    <property type="match status" value="1"/>
</dbReference>
<dbReference type="HAMAP" id="MF_00966">
    <property type="entry name" value="G6PD"/>
    <property type="match status" value="1"/>
</dbReference>
<proteinExistence type="inferred from homology"/>
<feature type="binding site" evidence="7">
    <location>
        <begin position="16"/>
        <end position="23"/>
    </location>
    <ligand>
        <name>NADP(+)</name>
        <dbReference type="ChEBI" id="CHEBI:58349"/>
    </ligand>
</feature>
<evidence type="ECO:0000256" key="5">
    <source>
        <dbReference type="ARBA" id="ARBA00023002"/>
    </source>
</evidence>
<keyword evidence="6 7" id="KW-0119">Carbohydrate metabolism</keyword>
<dbReference type="Proteomes" id="UP001575105">
    <property type="component" value="Unassembled WGS sequence"/>
</dbReference>
<feature type="binding site" evidence="7">
    <location>
        <position position="254"/>
    </location>
    <ligand>
        <name>substrate</name>
    </ligand>
</feature>
<sequence length="510" mass="57860">MPSRTAASDCLIVIFGASGDLTKRKLIPALYDLYHAKLLTNNFAVMGISRTSYSDDQFRDYLKKHAKQFSKHFDEQTWKEFAPRLHYHAGDSTKSEAFPEIKSRMCELAAEHDTGDNSLFYLSVAPRLYDSIIENIGRHDMVTEGRAWCSINREQQSWQRIIVEKPFGRDLKSAAHLNRVLGRVFEDDSVFRIDHYLGKETVQNLMVFRFANAIFEPIWNRTYIDHVQITAAETVGVEGRGGYYDGPDGGAMRDMIQSHLLNVMALVAMEPPVTMRADHIRQENTKVLTAVREIRPEVVSKAAVRGQYVAGSHGGKPAIGFLEEEGVDAGSRTETYAALQVFVDNWRWQGVPFYLRSGKRLPAKTTEIVVYFKPTPHSLFRGVSGMNDLTPNQIVINVQPDEGIRLRFEGKVPGIGMKIKSVVMDFDYAEQFQADPPEAYATLLLDAMRGDQTLYKQREEIEQAWRIVQPVLDAWEANRDETIPTYPAGSWGPPAADIMLARDSRHWRIP</sequence>
<evidence type="ECO:0000313" key="10">
    <source>
        <dbReference type="EMBL" id="MFA9478153.1"/>
    </source>
</evidence>